<keyword evidence="2" id="KW-1133">Transmembrane helix</keyword>
<organism evidence="3 4">
    <name type="scientific">Brachionus plicatilis</name>
    <name type="common">Marine rotifer</name>
    <name type="synonym">Brachionus muelleri</name>
    <dbReference type="NCBI Taxonomy" id="10195"/>
    <lineage>
        <taxon>Eukaryota</taxon>
        <taxon>Metazoa</taxon>
        <taxon>Spiralia</taxon>
        <taxon>Gnathifera</taxon>
        <taxon>Rotifera</taxon>
        <taxon>Eurotatoria</taxon>
        <taxon>Monogononta</taxon>
        <taxon>Pseudotrocha</taxon>
        <taxon>Ploima</taxon>
        <taxon>Brachionidae</taxon>
        <taxon>Brachionus</taxon>
    </lineage>
</organism>
<comment type="caution">
    <text evidence="3">The sequence shown here is derived from an EMBL/GenBank/DDBJ whole genome shotgun (WGS) entry which is preliminary data.</text>
</comment>
<keyword evidence="4" id="KW-1185">Reference proteome</keyword>
<proteinExistence type="predicted"/>
<feature type="transmembrane region" description="Helical" evidence="2">
    <location>
        <begin position="148"/>
        <end position="169"/>
    </location>
</feature>
<protein>
    <submittedName>
        <fullName evidence="3">Uncharacterized protein</fullName>
    </submittedName>
</protein>
<evidence type="ECO:0000313" key="4">
    <source>
        <dbReference type="Proteomes" id="UP000276133"/>
    </source>
</evidence>
<accession>A0A3M7SWG9</accession>
<keyword evidence="2" id="KW-0472">Membrane</keyword>
<evidence type="ECO:0000256" key="1">
    <source>
        <dbReference type="SAM" id="MobiDB-lite"/>
    </source>
</evidence>
<gene>
    <name evidence="3" type="ORF">BpHYR1_050288</name>
</gene>
<keyword evidence="2" id="KW-0812">Transmembrane</keyword>
<feature type="compositionally biased region" description="Basic and acidic residues" evidence="1">
    <location>
        <begin position="96"/>
        <end position="119"/>
    </location>
</feature>
<feature type="region of interest" description="Disordered" evidence="1">
    <location>
        <begin position="90"/>
        <end position="120"/>
    </location>
</feature>
<reference evidence="3 4" key="1">
    <citation type="journal article" date="2018" name="Sci. Rep.">
        <title>Genomic signatures of local adaptation to the degree of environmental predictability in rotifers.</title>
        <authorList>
            <person name="Franch-Gras L."/>
            <person name="Hahn C."/>
            <person name="Garcia-Roger E.M."/>
            <person name="Carmona M.J."/>
            <person name="Serra M."/>
            <person name="Gomez A."/>
        </authorList>
    </citation>
    <scope>NUCLEOTIDE SEQUENCE [LARGE SCALE GENOMIC DNA]</scope>
    <source>
        <strain evidence="3">HYR1</strain>
    </source>
</reference>
<dbReference type="AlphaFoldDB" id="A0A3M7SWG9"/>
<evidence type="ECO:0000256" key="2">
    <source>
        <dbReference type="SAM" id="Phobius"/>
    </source>
</evidence>
<dbReference type="EMBL" id="REGN01000685">
    <property type="protein sequence ID" value="RNA40025.1"/>
    <property type="molecule type" value="Genomic_DNA"/>
</dbReference>
<sequence length="218" mass="25153">MLRFNLMINLSANMGFKIPNLSSLFEFKKVEKNENFIFISSLKNCISKLKSFNSLKNKNSTSDRKVPDVKEKPINKKTGEMAATLSLQNSQTNQKNAKELLNKNKKDDKAGRKVEKTKETPSVNDVKINRSIKPLAKTGKRNTKDEEFNLIVSFLVLEFCGDFLFIFYFNLTINVYRKPSIYTFGNKVQRFQNVGSTGFEFHRTELLTNWCNVRITPN</sequence>
<dbReference type="Proteomes" id="UP000276133">
    <property type="component" value="Unassembled WGS sequence"/>
</dbReference>
<evidence type="ECO:0000313" key="3">
    <source>
        <dbReference type="EMBL" id="RNA40025.1"/>
    </source>
</evidence>
<name>A0A3M7SWG9_BRAPC</name>